<evidence type="ECO:0000256" key="19">
    <source>
        <dbReference type="ARBA" id="ARBA00077132"/>
    </source>
</evidence>
<evidence type="ECO:0000256" key="18">
    <source>
        <dbReference type="ARBA" id="ARBA00074322"/>
    </source>
</evidence>
<evidence type="ECO:0000256" key="15">
    <source>
        <dbReference type="ARBA" id="ARBA00023242"/>
    </source>
</evidence>
<keyword evidence="15" id="KW-0539">Nucleus</keyword>
<dbReference type="FunFam" id="3.40.20.10:FF:000037">
    <property type="entry name" value="macrophage-capping protein-like isoform X2"/>
    <property type="match status" value="1"/>
</dbReference>
<dbReference type="GO" id="GO:0051015">
    <property type="term" value="F:actin filament binding"/>
    <property type="evidence" value="ECO:0007669"/>
    <property type="project" value="InterPro"/>
</dbReference>
<dbReference type="CDD" id="cd11289">
    <property type="entry name" value="gelsolin_S2_like"/>
    <property type="match status" value="1"/>
</dbReference>
<keyword evidence="10" id="KW-0677">Repeat</keyword>
<dbReference type="AlphaFoldDB" id="A0AAJ7TAW4"/>
<dbReference type="Proteomes" id="UP001318040">
    <property type="component" value="Chromosome 22"/>
</dbReference>
<keyword evidence="9" id="KW-0597">Phosphoprotein</keyword>
<dbReference type="PRINTS" id="PR00597">
    <property type="entry name" value="GELSOLIN"/>
</dbReference>
<dbReference type="PANTHER" id="PTHR11977">
    <property type="entry name" value="VILLIN"/>
    <property type="match status" value="1"/>
</dbReference>
<dbReference type="CDD" id="cd11288">
    <property type="entry name" value="gelsolin_S5_like"/>
    <property type="match status" value="1"/>
</dbReference>
<dbReference type="GO" id="GO:0051016">
    <property type="term" value="P:barbed-end actin filament capping"/>
    <property type="evidence" value="ECO:0007669"/>
    <property type="project" value="TreeGrafter"/>
</dbReference>
<dbReference type="InterPro" id="IPR007122">
    <property type="entry name" value="Villin/Gelsolin"/>
</dbReference>
<dbReference type="GO" id="GO:0007417">
    <property type="term" value="P:central nervous system development"/>
    <property type="evidence" value="ECO:0007669"/>
    <property type="project" value="TreeGrafter"/>
</dbReference>
<dbReference type="Pfam" id="PF00626">
    <property type="entry name" value="Gelsolin"/>
    <property type="match status" value="6"/>
</dbReference>
<dbReference type="GO" id="GO:0051014">
    <property type="term" value="P:actin filament severing"/>
    <property type="evidence" value="ECO:0007669"/>
    <property type="project" value="TreeGrafter"/>
</dbReference>
<keyword evidence="12" id="KW-0007">Acetylation</keyword>
<dbReference type="Gene3D" id="3.40.20.10">
    <property type="entry name" value="Severin"/>
    <property type="match status" value="6"/>
</dbReference>
<evidence type="ECO:0000256" key="13">
    <source>
        <dbReference type="ARBA" id="ARBA00023203"/>
    </source>
</evidence>
<evidence type="ECO:0000256" key="4">
    <source>
        <dbReference type="ARBA" id="ARBA00004466"/>
    </source>
</evidence>
<dbReference type="GO" id="GO:0030027">
    <property type="term" value="C:lamellipodium"/>
    <property type="evidence" value="ECO:0007669"/>
    <property type="project" value="UniProtKB-SubCell"/>
</dbReference>
<name>A0AAJ7TAW4_PETMA</name>
<dbReference type="SMART" id="SM00262">
    <property type="entry name" value="GEL"/>
    <property type="match status" value="6"/>
</dbReference>
<dbReference type="InterPro" id="IPR007123">
    <property type="entry name" value="Gelsolin-like_dom"/>
</dbReference>
<dbReference type="GO" id="GO:0015629">
    <property type="term" value="C:actin cytoskeleton"/>
    <property type="evidence" value="ECO:0007669"/>
    <property type="project" value="TreeGrafter"/>
</dbReference>
<feature type="domain" description="Gelsolin-like" evidence="20">
    <location>
        <begin position="27"/>
        <end position="107"/>
    </location>
</feature>
<comment type="subcellular location">
    <subcellularLocation>
        <location evidence="5">Cell projection</location>
        <location evidence="5">Lamellipodium</location>
    </subcellularLocation>
    <subcellularLocation>
        <location evidence="4">Cell projection</location>
        <location evidence="4">Ruffle</location>
    </subcellularLocation>
    <subcellularLocation>
        <location evidence="3">Cytoplasm</location>
        <location evidence="3">Cytoskeleton</location>
    </subcellularLocation>
    <subcellularLocation>
        <location evidence="2">Melanosome</location>
    </subcellularLocation>
    <subcellularLocation>
        <location evidence="1">Nucleus</location>
    </subcellularLocation>
</comment>
<dbReference type="GO" id="GO:0005546">
    <property type="term" value="F:phosphatidylinositol-4,5-bisphosphate binding"/>
    <property type="evidence" value="ECO:0007669"/>
    <property type="project" value="TreeGrafter"/>
</dbReference>
<evidence type="ECO:0000256" key="5">
    <source>
        <dbReference type="ARBA" id="ARBA00004510"/>
    </source>
</evidence>
<dbReference type="FunFam" id="3.40.20.10:FF:000005">
    <property type="entry name" value="Gelsolin"/>
    <property type="match status" value="1"/>
</dbReference>
<dbReference type="FunFam" id="3.40.20.10:FF:000040">
    <property type="entry name" value="macrophage-capping protein-like isoform X1"/>
    <property type="match status" value="1"/>
</dbReference>
<keyword evidence="16" id="KW-0966">Cell projection</keyword>
<keyword evidence="7" id="KW-0117">Actin capping</keyword>
<feature type="domain" description="Gelsolin-like" evidence="20">
    <location>
        <begin position="405"/>
        <end position="481"/>
    </location>
</feature>
<feature type="domain" description="Gelsolin-like" evidence="20">
    <location>
        <begin position="626"/>
        <end position="701"/>
    </location>
</feature>
<comment type="similarity">
    <text evidence="6">Belongs to the villin/gelsolin family.</text>
</comment>
<protein>
    <recommendedName>
        <fullName evidence="18">Macrophage-capping protein</fullName>
    </recommendedName>
    <alternativeName>
        <fullName evidence="19">Actin regulatory protein CAP-G</fullName>
    </alternativeName>
</protein>
<evidence type="ECO:0000313" key="21">
    <source>
        <dbReference type="Proteomes" id="UP001318040"/>
    </source>
</evidence>
<dbReference type="FunFam" id="3.40.20.10:FF:000001">
    <property type="entry name" value="Gelsolin"/>
    <property type="match status" value="1"/>
</dbReference>
<dbReference type="InterPro" id="IPR036180">
    <property type="entry name" value="Gelsolin-like_dom_sf"/>
</dbReference>
<dbReference type="GO" id="GO:0042470">
    <property type="term" value="C:melanosome"/>
    <property type="evidence" value="ECO:0007669"/>
    <property type="project" value="UniProtKB-SubCell"/>
</dbReference>
<feature type="domain" description="Gelsolin-like" evidence="20">
    <location>
        <begin position="525"/>
        <end position="588"/>
    </location>
</feature>
<feature type="domain" description="Gelsolin-like" evidence="20">
    <location>
        <begin position="146"/>
        <end position="219"/>
    </location>
</feature>
<keyword evidence="14" id="KW-0206">Cytoskeleton</keyword>
<evidence type="ECO:0000256" key="11">
    <source>
        <dbReference type="ARBA" id="ARBA00022837"/>
    </source>
</evidence>
<dbReference type="CDD" id="cd11292">
    <property type="entry name" value="gelsolin_S3_like"/>
    <property type="match status" value="1"/>
</dbReference>
<evidence type="ECO:0000256" key="8">
    <source>
        <dbReference type="ARBA" id="ARBA00022490"/>
    </source>
</evidence>
<reference evidence="22" key="1">
    <citation type="submission" date="2025-08" db="UniProtKB">
        <authorList>
            <consortium name="RefSeq"/>
        </authorList>
    </citation>
    <scope>IDENTIFICATION</scope>
    <source>
        <tissue evidence="22">Sperm</tissue>
    </source>
</reference>
<dbReference type="PANTHER" id="PTHR11977:SF131">
    <property type="entry name" value="GELSOLIN-LIKE DOMAIN-CONTAINING PROTEIN"/>
    <property type="match status" value="1"/>
</dbReference>
<evidence type="ECO:0000256" key="16">
    <source>
        <dbReference type="ARBA" id="ARBA00023273"/>
    </source>
</evidence>
<comment type="subunit">
    <text evidence="17">Interacts with NUP62. Interacts with NUTF2 and RAN; involved in CAPG nuclear import.</text>
</comment>
<accession>A0AAJ7TAW4</accession>
<dbReference type="GO" id="GO:0030031">
    <property type="term" value="P:cell projection assembly"/>
    <property type="evidence" value="ECO:0007669"/>
    <property type="project" value="TreeGrafter"/>
</dbReference>
<proteinExistence type="inferred from homology"/>
<keyword evidence="21" id="KW-1185">Reference proteome</keyword>
<sequence>MVLHAGFKGAGQEAGLQVWRVEKLSPVAVARNQYGNFFTGDAYVVLNSVETKRGAALQYGLHFWIGSECSQDESGAAALLTVQLDDSLGGRPVQYREVQGHESNSFLSYFKGGIKYKAGGVASGFKHVVPNLADVKRLLHVKGRRTVRATEVPLSWESFNQGDCFIVDLGANIYQWCGSNSNRFEKLKATQVAKGIRDEERGGRGSIEIVDEGSEPAAVLEVLGAKPSLPAASEDDDQVDLSNRGSAKLYKVSDAAGDLVTSEVGGQSPFQQELLQSGDCFILDNGGGGRIFVWKGQEASADERKAALQAAEAFIARMGYANHTQVQVLPEGGETPLFKQFFKKWHSPGDSTGPGAVYTVGSIARIQQVPFDASTLHSSPAMAAQYGMVDDGKGEVQVWRIEGLDKVSVDRATYGQFYGGDCYIILYTYKTGQIIYTWQGLKASSDELARSAFLTVQLDSSMGGSPVQVRVVQGYEPPHLLSLFGGKPLVVHAGGTSRKGGQSAGGATRLYQVRSSAAGGLRAIQVALSAASLNSSDAFVLLAGGAATVWKGKGAEKAEQEAAAYVAKLLGGGGVKDVAEGKEPAEFWSALGGKKAYQTSLRLASSIYDHPPRLYACSNKTGRFQVERVPGDFTQEDMATDDVMLLDVWDQVFVWIGNEANDSEKQEAEKCATSYLETDPSGRSKNTPVVVVKQGHEPPTFSGWFLAWDPTKWDSDPFEAIKASL</sequence>
<evidence type="ECO:0000256" key="1">
    <source>
        <dbReference type="ARBA" id="ARBA00004123"/>
    </source>
</evidence>
<evidence type="ECO:0000256" key="12">
    <source>
        <dbReference type="ARBA" id="ARBA00022990"/>
    </source>
</evidence>
<evidence type="ECO:0000313" key="22">
    <source>
        <dbReference type="RefSeq" id="XP_032814556.1"/>
    </source>
</evidence>
<evidence type="ECO:0000256" key="17">
    <source>
        <dbReference type="ARBA" id="ARBA00063813"/>
    </source>
</evidence>
<dbReference type="InterPro" id="IPR029006">
    <property type="entry name" value="ADF-H/Gelsolin-like_dom_sf"/>
</dbReference>
<keyword evidence="13" id="KW-0009">Actin-binding</keyword>
<dbReference type="RefSeq" id="XP_032814556.1">
    <property type="nucleotide sequence ID" value="XM_032958665.1"/>
</dbReference>
<dbReference type="CDD" id="cd11291">
    <property type="entry name" value="gelsolin_S6_like"/>
    <property type="match status" value="1"/>
</dbReference>
<dbReference type="SUPFAM" id="SSF55753">
    <property type="entry name" value="Actin depolymerizing proteins"/>
    <property type="match status" value="5"/>
</dbReference>
<dbReference type="KEGG" id="pmrn:116944852"/>
<dbReference type="GO" id="GO:0008154">
    <property type="term" value="P:actin polymerization or depolymerization"/>
    <property type="evidence" value="ECO:0007669"/>
    <property type="project" value="TreeGrafter"/>
</dbReference>
<keyword evidence="8" id="KW-0963">Cytoplasm</keyword>
<keyword evidence="11" id="KW-0106">Calcium</keyword>
<evidence type="ECO:0000256" key="6">
    <source>
        <dbReference type="ARBA" id="ARBA00008418"/>
    </source>
</evidence>
<gene>
    <name evidence="22" type="primary">LOC116944852</name>
</gene>
<dbReference type="SUPFAM" id="SSF82754">
    <property type="entry name" value="C-terminal, gelsolin-like domain of Sec23/24"/>
    <property type="match status" value="1"/>
</dbReference>
<dbReference type="CDD" id="cd11290">
    <property type="entry name" value="gelsolin_S1_like"/>
    <property type="match status" value="1"/>
</dbReference>
<evidence type="ECO:0000256" key="7">
    <source>
        <dbReference type="ARBA" id="ARBA00022467"/>
    </source>
</evidence>
<dbReference type="CDD" id="cd11293">
    <property type="entry name" value="gelsolin_S4_like"/>
    <property type="match status" value="1"/>
</dbReference>
<evidence type="ECO:0000256" key="10">
    <source>
        <dbReference type="ARBA" id="ARBA00022737"/>
    </source>
</evidence>
<feature type="domain" description="Gelsolin-like" evidence="20">
    <location>
        <begin position="268"/>
        <end position="338"/>
    </location>
</feature>
<dbReference type="FunFam" id="3.40.20.10:FF:000004">
    <property type="entry name" value="Gelsolin"/>
    <property type="match status" value="1"/>
</dbReference>
<dbReference type="GO" id="GO:0005634">
    <property type="term" value="C:nucleus"/>
    <property type="evidence" value="ECO:0007669"/>
    <property type="project" value="UniProtKB-SubCell"/>
</dbReference>
<evidence type="ECO:0000256" key="2">
    <source>
        <dbReference type="ARBA" id="ARBA00004223"/>
    </source>
</evidence>
<evidence type="ECO:0000259" key="20">
    <source>
        <dbReference type="Pfam" id="PF00626"/>
    </source>
</evidence>
<evidence type="ECO:0000256" key="9">
    <source>
        <dbReference type="ARBA" id="ARBA00022553"/>
    </source>
</evidence>
<dbReference type="FunFam" id="3.40.20.10:FF:000002">
    <property type="entry name" value="Gelsolin"/>
    <property type="match status" value="1"/>
</dbReference>
<dbReference type="GO" id="GO:0001726">
    <property type="term" value="C:ruffle"/>
    <property type="evidence" value="ECO:0007669"/>
    <property type="project" value="UniProtKB-SubCell"/>
</dbReference>
<organism evidence="21 22">
    <name type="scientific">Petromyzon marinus</name>
    <name type="common">Sea lamprey</name>
    <dbReference type="NCBI Taxonomy" id="7757"/>
    <lineage>
        <taxon>Eukaryota</taxon>
        <taxon>Metazoa</taxon>
        <taxon>Chordata</taxon>
        <taxon>Craniata</taxon>
        <taxon>Vertebrata</taxon>
        <taxon>Cyclostomata</taxon>
        <taxon>Hyperoartia</taxon>
        <taxon>Petromyzontiformes</taxon>
        <taxon>Petromyzontidae</taxon>
        <taxon>Petromyzon</taxon>
    </lineage>
</organism>
<evidence type="ECO:0000256" key="14">
    <source>
        <dbReference type="ARBA" id="ARBA00023212"/>
    </source>
</evidence>
<evidence type="ECO:0000256" key="3">
    <source>
        <dbReference type="ARBA" id="ARBA00004245"/>
    </source>
</evidence>